<gene>
    <name evidence="1" type="ORF">EJ04DRAFT_569929</name>
</gene>
<proteinExistence type="predicted"/>
<sequence>MILTSSIVGPQPPQRKYHDSRFFQSLIFRRNENEKVTDTIRAAFHTAKGSYLPFFTTHKAIPEDDLENSEEEGNGQNDEFALLLYQLQDPEEGQPNGTDLHDEKMRDFYQTHIHDLPASLPPRHMHIINHITYTSTDHNPLYPRLLPRLCDGIATALYETSTKCLEQFLDPSIRVFEWRHTTDSNSNIIIRRTGTRVLCGVYTNHGFHYYWSMYVRSSIDLSGRWTDTFAATSSGTTCVTAQGVEWDEFVPEQRYDECEAGDRDWALYMGRCLAYRLIVWRAWRACRYAGLKVEWETDGEMHEKPYLVQE</sequence>
<protein>
    <submittedName>
        <fullName evidence="1">Uncharacterized protein</fullName>
    </submittedName>
</protein>
<accession>A0A9P4QNE1</accession>
<evidence type="ECO:0000313" key="1">
    <source>
        <dbReference type="EMBL" id="KAF2727976.1"/>
    </source>
</evidence>
<reference evidence="1" key="1">
    <citation type="journal article" date="2020" name="Stud. Mycol.">
        <title>101 Dothideomycetes genomes: a test case for predicting lifestyles and emergence of pathogens.</title>
        <authorList>
            <person name="Haridas S."/>
            <person name="Albert R."/>
            <person name="Binder M."/>
            <person name="Bloem J."/>
            <person name="Labutti K."/>
            <person name="Salamov A."/>
            <person name="Andreopoulos B."/>
            <person name="Baker S."/>
            <person name="Barry K."/>
            <person name="Bills G."/>
            <person name="Bluhm B."/>
            <person name="Cannon C."/>
            <person name="Castanera R."/>
            <person name="Culley D."/>
            <person name="Daum C."/>
            <person name="Ezra D."/>
            <person name="Gonzalez J."/>
            <person name="Henrissat B."/>
            <person name="Kuo A."/>
            <person name="Liang C."/>
            <person name="Lipzen A."/>
            <person name="Lutzoni F."/>
            <person name="Magnuson J."/>
            <person name="Mondo S."/>
            <person name="Nolan M."/>
            <person name="Ohm R."/>
            <person name="Pangilinan J."/>
            <person name="Park H.-J."/>
            <person name="Ramirez L."/>
            <person name="Alfaro M."/>
            <person name="Sun H."/>
            <person name="Tritt A."/>
            <person name="Yoshinaga Y."/>
            <person name="Zwiers L.-H."/>
            <person name="Turgeon B."/>
            <person name="Goodwin S."/>
            <person name="Spatafora J."/>
            <person name="Crous P."/>
            <person name="Grigoriev I."/>
        </authorList>
    </citation>
    <scope>NUCLEOTIDE SEQUENCE</scope>
    <source>
        <strain evidence="1">CBS 125425</strain>
    </source>
</reference>
<name>A0A9P4QNE1_9PLEO</name>
<evidence type="ECO:0000313" key="2">
    <source>
        <dbReference type="Proteomes" id="UP000799444"/>
    </source>
</evidence>
<dbReference type="EMBL" id="ML996302">
    <property type="protein sequence ID" value="KAF2727976.1"/>
    <property type="molecule type" value="Genomic_DNA"/>
</dbReference>
<dbReference type="OrthoDB" id="5395789at2759"/>
<comment type="caution">
    <text evidence="1">The sequence shown here is derived from an EMBL/GenBank/DDBJ whole genome shotgun (WGS) entry which is preliminary data.</text>
</comment>
<dbReference type="Proteomes" id="UP000799444">
    <property type="component" value="Unassembled WGS sequence"/>
</dbReference>
<dbReference type="AlphaFoldDB" id="A0A9P4QNE1"/>
<keyword evidence="2" id="KW-1185">Reference proteome</keyword>
<organism evidence="1 2">
    <name type="scientific">Polyplosphaeria fusca</name>
    <dbReference type="NCBI Taxonomy" id="682080"/>
    <lineage>
        <taxon>Eukaryota</taxon>
        <taxon>Fungi</taxon>
        <taxon>Dikarya</taxon>
        <taxon>Ascomycota</taxon>
        <taxon>Pezizomycotina</taxon>
        <taxon>Dothideomycetes</taxon>
        <taxon>Pleosporomycetidae</taxon>
        <taxon>Pleosporales</taxon>
        <taxon>Tetraplosphaeriaceae</taxon>
        <taxon>Polyplosphaeria</taxon>
    </lineage>
</organism>